<keyword evidence="5 8" id="KW-0560">Oxidoreductase</keyword>
<keyword evidence="6" id="KW-0443">Lipid metabolism</keyword>
<dbReference type="InterPro" id="IPR014358">
    <property type="entry name" value="Enoyl-ACP_Rdtase_NADH"/>
</dbReference>
<sequence length="278" mass="30349">MDGYDLLDGKTGVIFGALNEDSIAWSVAQACHREGADFVLSNAPVARRLGSLDALAEETDSPIIWANATDDEELAALFEEVKDEYGSIDFIVHSIGMGVNVRKDVPYEDLNYNWYEQTLDVSAVSLHRIVNHALDTEAIDDGGSILAMSYIGAERIFSKYSEMGDAKALLESIVRSFGYRLGERDIRINAISQSPTKTTAGSGIDGFDAMYEFAERVAPLGNADADSCADYAVTLLSDLTRMVTMQTLYHDGGFSTMGISDEIVEAMEDAFAEDEEDE</sequence>
<keyword evidence="7 8" id="KW-0275">Fatty acid biosynthesis</keyword>
<feature type="binding site" evidence="10">
    <location>
        <position position="95"/>
    </location>
    <ligand>
        <name>NAD(+)</name>
        <dbReference type="ChEBI" id="CHEBI:57540"/>
    </ligand>
</feature>
<comment type="caution">
    <text evidence="11">The sequence shown here is derived from an EMBL/GenBank/DDBJ whole genome shotgun (WGS) entry which is preliminary data.</text>
</comment>
<dbReference type="PIRSF" id="PIRSF000094">
    <property type="entry name" value="Enoyl-ACP_rdct"/>
    <property type="match status" value="1"/>
</dbReference>
<gene>
    <name evidence="11" type="ORF">GGP82_001081</name>
</gene>
<evidence type="ECO:0000313" key="11">
    <source>
        <dbReference type="EMBL" id="MCS3864535.1"/>
    </source>
</evidence>
<evidence type="ECO:0000256" key="3">
    <source>
        <dbReference type="ARBA" id="ARBA00022516"/>
    </source>
</evidence>
<feature type="active site" description="Proton acceptor" evidence="9">
    <location>
        <position position="160"/>
    </location>
</feature>
<evidence type="ECO:0000256" key="6">
    <source>
        <dbReference type="ARBA" id="ARBA00023098"/>
    </source>
</evidence>
<dbReference type="PANTHER" id="PTHR43159">
    <property type="entry name" value="ENOYL-[ACYL-CARRIER-PROTEIN] REDUCTASE"/>
    <property type="match status" value="1"/>
</dbReference>
<dbReference type="Gene3D" id="1.10.8.400">
    <property type="entry name" value="Enoyl acyl carrier protein reductase"/>
    <property type="match status" value="1"/>
</dbReference>
<evidence type="ECO:0000256" key="5">
    <source>
        <dbReference type="ARBA" id="ARBA00023002"/>
    </source>
</evidence>
<keyword evidence="8 10" id="KW-0520">NAD</keyword>
<evidence type="ECO:0000256" key="7">
    <source>
        <dbReference type="ARBA" id="ARBA00023160"/>
    </source>
</evidence>
<reference evidence="11" key="1">
    <citation type="submission" date="2022-08" db="EMBL/GenBank/DDBJ databases">
        <title>Genomic Encyclopedia of Type Strains, Phase V (KMG-V): Genome sequencing to study the core and pangenomes of soil and plant-associated prokaryotes.</title>
        <authorList>
            <person name="Whitman W."/>
        </authorList>
    </citation>
    <scope>NUCLEOTIDE SEQUENCE</scope>
    <source>
        <strain evidence="11">SP2016B</strain>
    </source>
</reference>
<dbReference type="Gene3D" id="3.40.50.720">
    <property type="entry name" value="NAD(P)-binding Rossmann-like Domain"/>
    <property type="match status" value="1"/>
</dbReference>
<accession>A0A9X2REE4</accession>
<evidence type="ECO:0000256" key="9">
    <source>
        <dbReference type="PIRSR" id="PIRSR000094-1"/>
    </source>
</evidence>
<protein>
    <recommendedName>
        <fullName evidence="8">Enoyl-[acyl-carrier-protein] reductase [NADH]</fullName>
        <ecNumber evidence="8">1.3.1.9</ecNumber>
    </recommendedName>
</protein>
<feature type="active site" description="Proton acceptor" evidence="9">
    <location>
        <position position="150"/>
    </location>
</feature>
<dbReference type="EMBL" id="JANTYZ010000002">
    <property type="protein sequence ID" value="MCS3864535.1"/>
    <property type="molecule type" value="Genomic_DNA"/>
</dbReference>
<dbReference type="RefSeq" id="WP_259083263.1">
    <property type="nucleotide sequence ID" value="NZ_JANTYZ010000002.1"/>
</dbReference>
<dbReference type="InterPro" id="IPR002347">
    <property type="entry name" value="SDR_fam"/>
</dbReference>
<evidence type="ECO:0000256" key="4">
    <source>
        <dbReference type="ARBA" id="ARBA00022832"/>
    </source>
</evidence>
<evidence type="ECO:0000256" key="8">
    <source>
        <dbReference type="PIRNR" id="PIRNR000094"/>
    </source>
</evidence>
<name>A0A9X2REE4_9BACT</name>
<evidence type="ECO:0000313" key="12">
    <source>
        <dbReference type="Proteomes" id="UP001155034"/>
    </source>
</evidence>
<keyword evidence="3 8" id="KW-0444">Lipid biosynthesis</keyword>
<dbReference type="PANTHER" id="PTHR43159:SF2">
    <property type="entry name" value="ENOYL-[ACYL-CARRIER-PROTEIN] REDUCTASE [NADH], CHLOROPLASTIC"/>
    <property type="match status" value="1"/>
</dbReference>
<evidence type="ECO:0000256" key="2">
    <source>
        <dbReference type="ARBA" id="ARBA00009233"/>
    </source>
</evidence>
<dbReference type="GO" id="GO:0006633">
    <property type="term" value="P:fatty acid biosynthetic process"/>
    <property type="evidence" value="ECO:0007669"/>
    <property type="project" value="UniProtKB-KW"/>
</dbReference>
<comment type="similarity">
    <text evidence="2 8">Belongs to the short-chain dehydrogenases/reductases (SDR) family. FabI subfamily.</text>
</comment>
<feature type="binding site" evidence="10">
    <location>
        <position position="167"/>
    </location>
    <ligand>
        <name>NAD(+)</name>
        <dbReference type="ChEBI" id="CHEBI:57540"/>
    </ligand>
</feature>
<comment type="pathway">
    <text evidence="1">Lipid metabolism; fatty acid biosynthesis.</text>
</comment>
<dbReference type="SUPFAM" id="SSF51735">
    <property type="entry name" value="NAD(P)-binding Rossmann-fold domains"/>
    <property type="match status" value="1"/>
</dbReference>
<dbReference type="EC" id="1.3.1.9" evidence="8"/>
<dbReference type="InterPro" id="IPR036291">
    <property type="entry name" value="NAD(P)-bd_dom_sf"/>
</dbReference>
<comment type="catalytic activity">
    <reaction evidence="8">
        <text>a 2,3-saturated acyl-[ACP] + NAD(+) = a (2E)-enoyl-[ACP] + NADH + H(+)</text>
        <dbReference type="Rhea" id="RHEA:10240"/>
        <dbReference type="Rhea" id="RHEA-COMP:9925"/>
        <dbReference type="Rhea" id="RHEA-COMP:9926"/>
        <dbReference type="ChEBI" id="CHEBI:15378"/>
        <dbReference type="ChEBI" id="CHEBI:57540"/>
        <dbReference type="ChEBI" id="CHEBI:57945"/>
        <dbReference type="ChEBI" id="CHEBI:78784"/>
        <dbReference type="ChEBI" id="CHEBI:78785"/>
        <dbReference type="EC" id="1.3.1.9"/>
    </reaction>
</comment>
<dbReference type="Proteomes" id="UP001155034">
    <property type="component" value="Unassembled WGS sequence"/>
</dbReference>
<organism evidence="11 12">
    <name type="scientific">Salinibacter ruber</name>
    <dbReference type="NCBI Taxonomy" id="146919"/>
    <lineage>
        <taxon>Bacteria</taxon>
        <taxon>Pseudomonadati</taxon>
        <taxon>Rhodothermota</taxon>
        <taxon>Rhodothermia</taxon>
        <taxon>Rhodothermales</taxon>
        <taxon>Salinibacteraceae</taxon>
        <taxon>Salinibacter</taxon>
    </lineage>
</organism>
<evidence type="ECO:0000256" key="10">
    <source>
        <dbReference type="PIRSR" id="PIRSR000094-3"/>
    </source>
</evidence>
<proteinExistence type="inferred from homology"/>
<keyword evidence="4" id="KW-0276">Fatty acid metabolism</keyword>
<feature type="binding site" evidence="10">
    <location>
        <position position="16"/>
    </location>
    <ligand>
        <name>NAD(+)</name>
        <dbReference type="ChEBI" id="CHEBI:57540"/>
    </ligand>
</feature>
<dbReference type="Pfam" id="PF13561">
    <property type="entry name" value="adh_short_C2"/>
    <property type="match status" value="1"/>
</dbReference>
<dbReference type="CDD" id="cd05372">
    <property type="entry name" value="ENR_SDR"/>
    <property type="match status" value="1"/>
</dbReference>
<feature type="binding site" evidence="10">
    <location>
        <begin position="22"/>
        <end position="23"/>
    </location>
    <ligand>
        <name>NAD(+)</name>
        <dbReference type="ChEBI" id="CHEBI:57540"/>
    </ligand>
</feature>
<dbReference type="GO" id="GO:0004318">
    <property type="term" value="F:enoyl-[acyl-carrier-protein] reductase (NADH) activity"/>
    <property type="evidence" value="ECO:0007669"/>
    <property type="project" value="UniProtKB-EC"/>
</dbReference>
<evidence type="ECO:0000256" key="1">
    <source>
        <dbReference type="ARBA" id="ARBA00005194"/>
    </source>
</evidence>
<dbReference type="AlphaFoldDB" id="A0A9X2REE4"/>